<name>A0A847SNT5_9BACT</name>
<dbReference type="Pfam" id="PF01569">
    <property type="entry name" value="PAP2"/>
    <property type="match status" value="1"/>
</dbReference>
<dbReference type="SMART" id="SM00014">
    <property type="entry name" value="acidPPc"/>
    <property type="match status" value="1"/>
</dbReference>
<feature type="transmembrane region" description="Helical" evidence="1">
    <location>
        <begin position="162"/>
        <end position="180"/>
    </location>
</feature>
<dbReference type="InterPro" id="IPR036938">
    <property type="entry name" value="PAP2/HPO_sf"/>
</dbReference>
<dbReference type="RefSeq" id="WP_168737047.1">
    <property type="nucleotide sequence ID" value="NZ_JABAHZ010000001.1"/>
</dbReference>
<feature type="transmembrane region" description="Helical" evidence="1">
    <location>
        <begin position="56"/>
        <end position="79"/>
    </location>
</feature>
<evidence type="ECO:0000313" key="4">
    <source>
        <dbReference type="Proteomes" id="UP000552864"/>
    </source>
</evidence>
<dbReference type="EMBL" id="JABAHZ010000001">
    <property type="protein sequence ID" value="NLR77662.1"/>
    <property type="molecule type" value="Genomic_DNA"/>
</dbReference>
<accession>A0A847SNT5</accession>
<feature type="domain" description="Phosphatidic acid phosphatase type 2/haloperoxidase" evidence="2">
    <location>
        <begin position="82"/>
        <end position="201"/>
    </location>
</feature>
<reference evidence="3 4" key="1">
    <citation type="submission" date="2020-04" db="EMBL/GenBank/DDBJ databases">
        <authorList>
            <person name="Yin C."/>
        </authorList>
    </citation>
    <scope>NUCLEOTIDE SEQUENCE [LARGE SCALE GENOMIC DNA]</scope>
    <source>
        <strain evidence="3 4">Ak56</strain>
    </source>
</reference>
<feature type="transmembrane region" description="Helical" evidence="1">
    <location>
        <begin position="136"/>
        <end position="155"/>
    </location>
</feature>
<keyword evidence="4" id="KW-1185">Reference proteome</keyword>
<dbReference type="SUPFAM" id="SSF48317">
    <property type="entry name" value="Acid phosphatase/Vanadium-dependent haloperoxidase"/>
    <property type="match status" value="1"/>
</dbReference>
<evidence type="ECO:0000256" key="1">
    <source>
        <dbReference type="SAM" id="Phobius"/>
    </source>
</evidence>
<keyword evidence="1" id="KW-0812">Transmembrane</keyword>
<dbReference type="Proteomes" id="UP000552864">
    <property type="component" value="Unassembled WGS sequence"/>
</dbReference>
<dbReference type="AlphaFoldDB" id="A0A847SNT5"/>
<proteinExistence type="predicted"/>
<keyword evidence="1" id="KW-0472">Membrane</keyword>
<gene>
    <name evidence="3" type="ORF">HGH91_03430</name>
</gene>
<feature type="transmembrane region" description="Helical" evidence="1">
    <location>
        <begin position="186"/>
        <end position="204"/>
    </location>
</feature>
<evidence type="ECO:0000259" key="2">
    <source>
        <dbReference type="SMART" id="SM00014"/>
    </source>
</evidence>
<keyword evidence="1" id="KW-1133">Transmembrane helix</keyword>
<protein>
    <submittedName>
        <fullName evidence="3">Phosphatase PAP2 family protein</fullName>
    </submittedName>
</protein>
<organism evidence="3 4">
    <name type="scientific">Chitinophaga eiseniae</name>
    <dbReference type="NCBI Taxonomy" id="634771"/>
    <lineage>
        <taxon>Bacteria</taxon>
        <taxon>Pseudomonadati</taxon>
        <taxon>Bacteroidota</taxon>
        <taxon>Chitinophagia</taxon>
        <taxon>Chitinophagales</taxon>
        <taxon>Chitinophagaceae</taxon>
        <taxon>Chitinophaga</taxon>
    </lineage>
</organism>
<dbReference type="InterPro" id="IPR000326">
    <property type="entry name" value="PAP2/HPO"/>
</dbReference>
<feature type="transmembrane region" description="Helical" evidence="1">
    <location>
        <begin position="86"/>
        <end position="107"/>
    </location>
</feature>
<dbReference type="Gene3D" id="1.20.144.10">
    <property type="entry name" value="Phosphatidic acid phosphatase type 2/haloperoxidase"/>
    <property type="match status" value="1"/>
</dbReference>
<feature type="transmembrane region" description="Helical" evidence="1">
    <location>
        <begin position="12"/>
        <end position="36"/>
    </location>
</feature>
<comment type="caution">
    <text evidence="3">The sequence shown here is derived from an EMBL/GenBank/DDBJ whole genome shotgun (WGS) entry which is preliminary data.</text>
</comment>
<dbReference type="PANTHER" id="PTHR14969">
    <property type="entry name" value="SPHINGOSINE-1-PHOSPHATE PHOSPHOHYDROLASE"/>
    <property type="match status" value="1"/>
</dbReference>
<evidence type="ECO:0000313" key="3">
    <source>
        <dbReference type="EMBL" id="NLR77662.1"/>
    </source>
</evidence>
<dbReference type="PANTHER" id="PTHR14969:SF13">
    <property type="entry name" value="AT30094P"/>
    <property type="match status" value="1"/>
</dbReference>
<sequence length="213" mass="24301">MRVFLERFKQVYLRLTLFLWPLITVLLGILLARLTVSRTTAYFFINHLHTPAGDLLFPYITELGSTVAAILLSAALLVFHRRIGMVLGSAYLFTAAIGGVLKIWIGFPRPHRYFAHRLHDIYFVPGVQVLDNFRSFPSGHTICAFTAATVLAYYARNRYWSLLYLALAMLVGYSRMYMSQHFLEDVTAGAVLGVFFTMVWLSFFGGKEEQLSR</sequence>